<dbReference type="PROSITE" id="PS50937">
    <property type="entry name" value="HTH_MERR_2"/>
    <property type="match status" value="1"/>
</dbReference>
<dbReference type="NCBIfam" id="NF007069">
    <property type="entry name" value="PRK09514.1"/>
    <property type="match status" value="1"/>
</dbReference>
<name>A0ABV7CLP4_9GAMM</name>
<dbReference type="PANTHER" id="PTHR30204:SF92">
    <property type="entry name" value="HTH-TYPE TRANSCRIPTIONAL REGULATOR ZNTR"/>
    <property type="match status" value="1"/>
</dbReference>
<keyword evidence="1" id="KW-0238">DNA-binding</keyword>
<organism evidence="3 4">
    <name type="scientific">Pseudoalteromonas fenneropenaei</name>
    <dbReference type="NCBI Taxonomy" id="1737459"/>
    <lineage>
        <taxon>Bacteria</taxon>
        <taxon>Pseudomonadati</taxon>
        <taxon>Pseudomonadota</taxon>
        <taxon>Gammaproteobacteria</taxon>
        <taxon>Alteromonadales</taxon>
        <taxon>Pseudoalteromonadaceae</taxon>
        <taxon>Pseudoalteromonas</taxon>
    </lineage>
</organism>
<proteinExistence type="predicted"/>
<dbReference type="NCBIfam" id="TIGR02043">
    <property type="entry name" value="ZntR"/>
    <property type="match status" value="1"/>
</dbReference>
<sequence>MMKIGELAKRLAISTDTLRYYEQHGLLTPDMRSSAGYRLYSENQYQQMRFILRAKEVGFSLSEIGELLKIQIAKAQYHCEEVKALTETKLELVRARIAELQKFERSLTVLADRCCGGDESAAACSILTTLEDRDGTTH</sequence>
<dbReference type="Pfam" id="PF13411">
    <property type="entry name" value="MerR_1"/>
    <property type="match status" value="1"/>
</dbReference>
<dbReference type="InterPro" id="IPR000551">
    <property type="entry name" value="MerR-type_HTH_dom"/>
</dbReference>
<protein>
    <submittedName>
        <fullName evidence="3">Zn(2+)-responsive transcriptional regulator</fullName>
    </submittedName>
</protein>
<evidence type="ECO:0000313" key="3">
    <source>
        <dbReference type="EMBL" id="MFC3033442.1"/>
    </source>
</evidence>
<gene>
    <name evidence="3" type="primary">zntR</name>
    <name evidence="3" type="ORF">ACFOEE_13015</name>
</gene>
<dbReference type="SMART" id="SM00422">
    <property type="entry name" value="HTH_MERR"/>
    <property type="match status" value="1"/>
</dbReference>
<dbReference type="SUPFAM" id="SSF46955">
    <property type="entry name" value="Putative DNA-binding domain"/>
    <property type="match status" value="1"/>
</dbReference>
<dbReference type="RefSeq" id="WP_377124928.1">
    <property type="nucleotide sequence ID" value="NZ_JBHRSD010000022.1"/>
</dbReference>
<accession>A0ABV7CLP4</accession>
<dbReference type="InterPro" id="IPR047057">
    <property type="entry name" value="MerR_fam"/>
</dbReference>
<dbReference type="Proteomes" id="UP001595453">
    <property type="component" value="Unassembled WGS sequence"/>
</dbReference>
<feature type="domain" description="HTH merR-type" evidence="2">
    <location>
        <begin position="1"/>
        <end position="70"/>
    </location>
</feature>
<dbReference type="PRINTS" id="PR00040">
    <property type="entry name" value="HTHMERR"/>
</dbReference>
<dbReference type="InterPro" id="IPR009061">
    <property type="entry name" value="DNA-bd_dom_put_sf"/>
</dbReference>
<keyword evidence="4" id="KW-1185">Reference proteome</keyword>
<dbReference type="Gene3D" id="1.10.1660.10">
    <property type="match status" value="1"/>
</dbReference>
<evidence type="ECO:0000256" key="1">
    <source>
        <dbReference type="ARBA" id="ARBA00023125"/>
    </source>
</evidence>
<dbReference type="EMBL" id="JBHRSD010000022">
    <property type="protein sequence ID" value="MFC3033442.1"/>
    <property type="molecule type" value="Genomic_DNA"/>
</dbReference>
<evidence type="ECO:0000313" key="4">
    <source>
        <dbReference type="Proteomes" id="UP001595453"/>
    </source>
</evidence>
<dbReference type="InterPro" id="IPR011788">
    <property type="entry name" value="ZntR"/>
</dbReference>
<dbReference type="CDD" id="cd04770">
    <property type="entry name" value="HTH_HMRTR"/>
    <property type="match status" value="1"/>
</dbReference>
<dbReference type="PANTHER" id="PTHR30204">
    <property type="entry name" value="REDOX-CYCLING DRUG-SENSING TRANSCRIPTIONAL ACTIVATOR SOXR"/>
    <property type="match status" value="1"/>
</dbReference>
<reference evidence="4" key="1">
    <citation type="journal article" date="2019" name="Int. J. Syst. Evol. Microbiol.">
        <title>The Global Catalogue of Microorganisms (GCM) 10K type strain sequencing project: providing services to taxonomists for standard genome sequencing and annotation.</title>
        <authorList>
            <consortium name="The Broad Institute Genomics Platform"/>
            <consortium name="The Broad Institute Genome Sequencing Center for Infectious Disease"/>
            <person name="Wu L."/>
            <person name="Ma J."/>
        </authorList>
    </citation>
    <scope>NUCLEOTIDE SEQUENCE [LARGE SCALE GENOMIC DNA]</scope>
    <source>
        <strain evidence="4">KCTC 42730</strain>
    </source>
</reference>
<evidence type="ECO:0000259" key="2">
    <source>
        <dbReference type="PROSITE" id="PS50937"/>
    </source>
</evidence>
<comment type="caution">
    <text evidence="3">The sequence shown here is derived from an EMBL/GenBank/DDBJ whole genome shotgun (WGS) entry which is preliminary data.</text>
</comment>